<name>A0A8H5AWI0_9AGAR</name>
<dbReference type="EMBL" id="JAACJJ010000056">
    <property type="protein sequence ID" value="KAF5312195.1"/>
    <property type="molecule type" value="Genomic_DNA"/>
</dbReference>
<accession>A0A8H5AWI0</accession>
<dbReference type="AlphaFoldDB" id="A0A8H5AWI0"/>
<comment type="caution">
    <text evidence="1">The sequence shown here is derived from an EMBL/GenBank/DDBJ whole genome shotgun (WGS) entry which is preliminary data.</text>
</comment>
<evidence type="ECO:0000313" key="1">
    <source>
        <dbReference type="EMBL" id="KAF5312195.1"/>
    </source>
</evidence>
<keyword evidence="2" id="KW-1185">Reference proteome</keyword>
<gene>
    <name evidence="1" type="ORF">D9619_003820</name>
</gene>
<proteinExistence type="predicted"/>
<dbReference type="InterPro" id="IPR011333">
    <property type="entry name" value="SKP1/BTB/POZ_sf"/>
</dbReference>
<organism evidence="1 2">
    <name type="scientific">Psilocybe cf. subviscida</name>
    <dbReference type="NCBI Taxonomy" id="2480587"/>
    <lineage>
        <taxon>Eukaryota</taxon>
        <taxon>Fungi</taxon>
        <taxon>Dikarya</taxon>
        <taxon>Basidiomycota</taxon>
        <taxon>Agaricomycotina</taxon>
        <taxon>Agaricomycetes</taxon>
        <taxon>Agaricomycetidae</taxon>
        <taxon>Agaricales</taxon>
        <taxon>Agaricineae</taxon>
        <taxon>Strophariaceae</taxon>
        <taxon>Psilocybe</taxon>
    </lineage>
</organism>
<evidence type="ECO:0008006" key="3">
    <source>
        <dbReference type="Google" id="ProtNLM"/>
    </source>
</evidence>
<dbReference type="Gene3D" id="3.30.710.10">
    <property type="entry name" value="Potassium Channel Kv1.1, Chain A"/>
    <property type="match status" value="1"/>
</dbReference>
<evidence type="ECO:0000313" key="2">
    <source>
        <dbReference type="Proteomes" id="UP000567179"/>
    </source>
</evidence>
<protein>
    <recommendedName>
        <fullName evidence="3">BTB domain-containing protein</fullName>
    </recommendedName>
</protein>
<dbReference type="Proteomes" id="UP000567179">
    <property type="component" value="Unassembled WGS sequence"/>
</dbReference>
<dbReference type="OrthoDB" id="3204157at2759"/>
<sequence>MSKSPASILLPERALSVGQALSASAGLQKINNIWFDDGNLVVIAGRKVFRLYQGLLARRSPVLRDMLSIPQPEASTAIDDADRTVIQALNLDVKDCAVVRFTDKPQEVEWFLSGFLGDSLITQYSANIPALTGILRLATKYEVNFLRKWAVVRLEQLMSITSDPDPDELIQLMRREEKDKKWMNGLFPLIDVAITVGVPWVLPGVFWRLQAASLVNILYHPEWKEFPEGRKSQFLLCREYAQADAFSEFGLVLQLHCQGSKHTTPNGRDRCTQNVKDALYMTFSSWGTDGGGSHPIWRKFVDEFGCDRCKKRYETQRRQLVTDAFLALQKHSGLPEHAKMMEKREKYFKEVSVDE</sequence>
<reference evidence="1 2" key="1">
    <citation type="journal article" date="2020" name="ISME J.">
        <title>Uncovering the hidden diversity of litter-decomposition mechanisms in mushroom-forming fungi.</title>
        <authorList>
            <person name="Floudas D."/>
            <person name="Bentzer J."/>
            <person name="Ahren D."/>
            <person name="Johansson T."/>
            <person name="Persson P."/>
            <person name="Tunlid A."/>
        </authorList>
    </citation>
    <scope>NUCLEOTIDE SEQUENCE [LARGE SCALE GENOMIC DNA]</scope>
    <source>
        <strain evidence="1 2">CBS 101986</strain>
    </source>
</reference>